<comment type="similarity">
    <text evidence="1">Belongs to the transferase hexapeptide repeat family.</text>
</comment>
<dbReference type="GO" id="GO:0005829">
    <property type="term" value="C:cytosol"/>
    <property type="evidence" value="ECO:0007669"/>
    <property type="project" value="TreeGrafter"/>
</dbReference>
<protein>
    <submittedName>
        <fullName evidence="3">Acyltransferase</fullName>
    </submittedName>
</protein>
<dbReference type="RefSeq" id="WP_185788149.1">
    <property type="nucleotide sequence ID" value="NZ_JACLCP010000001.1"/>
</dbReference>
<dbReference type="PANTHER" id="PTHR23416">
    <property type="entry name" value="SIALIC ACID SYNTHASE-RELATED"/>
    <property type="match status" value="1"/>
</dbReference>
<dbReference type="Pfam" id="PF00132">
    <property type="entry name" value="Hexapep"/>
    <property type="match status" value="1"/>
</dbReference>
<evidence type="ECO:0000313" key="3">
    <source>
        <dbReference type="EMBL" id="MBC2844480.1"/>
    </source>
</evidence>
<evidence type="ECO:0000313" key="4">
    <source>
        <dbReference type="Proteomes" id="UP000533900"/>
    </source>
</evidence>
<dbReference type="SUPFAM" id="SSF51161">
    <property type="entry name" value="Trimeric LpxA-like enzymes"/>
    <property type="match status" value="1"/>
</dbReference>
<keyword evidence="3" id="KW-0012">Acyltransferase</keyword>
<sequence>MKISIFERYLYLITPNFLLRKLLPFFDKFDFLKKTKKTQTPITFDLWYNQKVKGHCKQAYWPVHSTSRVFNPKNIYCGIETSPGYSQGNYIQAIGKIYIGDYTQIAPNVGIISANHELEDNRKHIVKDVKIGKYCWIGFGAVILPGVELGDYTIVGAGAIVTKSFKEGYCVLAGNPAKLVKRLNKAECIYHKSDNEYNGYIKNTDFEDFRKKNLNV</sequence>
<dbReference type="Gene3D" id="2.160.10.10">
    <property type="entry name" value="Hexapeptide repeat proteins"/>
    <property type="match status" value="1"/>
</dbReference>
<keyword evidence="2 3" id="KW-0808">Transferase</keyword>
<keyword evidence="4" id="KW-1185">Reference proteome</keyword>
<reference evidence="3" key="1">
    <citation type="submission" date="2020-08" db="EMBL/GenBank/DDBJ databases">
        <title>Winogradskyella ouciana sp. nov., isolated from the hadal seawater of the Mariana Trench.</title>
        <authorList>
            <person name="He X."/>
        </authorList>
    </citation>
    <scope>NUCLEOTIDE SEQUENCE [LARGE SCALE GENOMIC DNA]</scope>
    <source>
        <strain evidence="3">KCTC 52348</strain>
    </source>
</reference>
<gene>
    <name evidence="3" type="ORF">H7F21_05195</name>
</gene>
<evidence type="ECO:0000256" key="2">
    <source>
        <dbReference type="ARBA" id="ARBA00022679"/>
    </source>
</evidence>
<dbReference type="EMBL" id="JACLCP010000001">
    <property type="protein sequence ID" value="MBC2844480.1"/>
    <property type="molecule type" value="Genomic_DNA"/>
</dbReference>
<proteinExistence type="inferred from homology"/>
<dbReference type="PANTHER" id="PTHR23416:SF23">
    <property type="entry name" value="ACETYLTRANSFERASE C18B11.09C-RELATED"/>
    <property type="match status" value="1"/>
</dbReference>
<dbReference type="CDD" id="cd04647">
    <property type="entry name" value="LbH_MAT_like"/>
    <property type="match status" value="1"/>
</dbReference>
<dbReference type="Proteomes" id="UP000533900">
    <property type="component" value="Unassembled WGS sequence"/>
</dbReference>
<accession>A0A842INA3</accession>
<dbReference type="AlphaFoldDB" id="A0A842INA3"/>
<comment type="caution">
    <text evidence="3">The sequence shown here is derived from an EMBL/GenBank/DDBJ whole genome shotgun (WGS) entry which is preliminary data.</text>
</comment>
<dbReference type="GO" id="GO:0008374">
    <property type="term" value="F:O-acyltransferase activity"/>
    <property type="evidence" value="ECO:0007669"/>
    <property type="project" value="TreeGrafter"/>
</dbReference>
<organism evidence="3 4">
    <name type="scientific">Winogradskyella flava</name>
    <dbReference type="NCBI Taxonomy" id="1884876"/>
    <lineage>
        <taxon>Bacteria</taxon>
        <taxon>Pseudomonadati</taxon>
        <taxon>Bacteroidota</taxon>
        <taxon>Flavobacteriia</taxon>
        <taxon>Flavobacteriales</taxon>
        <taxon>Flavobacteriaceae</taxon>
        <taxon>Winogradskyella</taxon>
    </lineage>
</organism>
<dbReference type="InterPro" id="IPR001451">
    <property type="entry name" value="Hexapep"/>
</dbReference>
<dbReference type="InterPro" id="IPR011004">
    <property type="entry name" value="Trimer_LpxA-like_sf"/>
</dbReference>
<evidence type="ECO:0000256" key="1">
    <source>
        <dbReference type="ARBA" id="ARBA00007274"/>
    </source>
</evidence>
<name>A0A842INA3_9FLAO</name>
<dbReference type="InterPro" id="IPR051159">
    <property type="entry name" value="Hexapeptide_acetyltransf"/>
</dbReference>